<accession>A0A164E790</accession>
<evidence type="ECO:0000313" key="1">
    <source>
        <dbReference type="EMBL" id="KZR96501.1"/>
    </source>
</evidence>
<name>A0A164E790_9CRUS</name>
<dbReference type="Proteomes" id="UP000076858">
    <property type="component" value="Unassembled WGS sequence"/>
</dbReference>
<comment type="caution">
    <text evidence="1">The sequence shown here is derived from an EMBL/GenBank/DDBJ whole genome shotgun (WGS) entry which is preliminary data.</text>
</comment>
<organism evidence="1 2">
    <name type="scientific">Daphnia magna</name>
    <dbReference type="NCBI Taxonomy" id="35525"/>
    <lineage>
        <taxon>Eukaryota</taxon>
        <taxon>Metazoa</taxon>
        <taxon>Ecdysozoa</taxon>
        <taxon>Arthropoda</taxon>
        <taxon>Crustacea</taxon>
        <taxon>Branchiopoda</taxon>
        <taxon>Diplostraca</taxon>
        <taxon>Cladocera</taxon>
        <taxon>Anomopoda</taxon>
        <taxon>Daphniidae</taxon>
        <taxon>Daphnia</taxon>
    </lineage>
</organism>
<sequence>MDFISIRLVEVGLTKFTFQLTPKLKLSRSHTHHFIIRRKPQFS</sequence>
<dbReference type="EMBL" id="LRGB01024761">
    <property type="protein sequence ID" value="KZR96501.1"/>
    <property type="molecule type" value="Genomic_DNA"/>
</dbReference>
<dbReference type="AlphaFoldDB" id="A0A164E790"/>
<gene>
    <name evidence="1" type="ORF">APZ42_009124</name>
</gene>
<proteinExistence type="predicted"/>
<evidence type="ECO:0000313" key="2">
    <source>
        <dbReference type="Proteomes" id="UP000076858"/>
    </source>
</evidence>
<protein>
    <submittedName>
        <fullName evidence="1">Uncharacterized protein</fullName>
    </submittedName>
</protein>
<reference evidence="1 2" key="1">
    <citation type="submission" date="2016-03" db="EMBL/GenBank/DDBJ databases">
        <title>EvidentialGene: Evidence-directed Construction of Genes on Genomes.</title>
        <authorList>
            <person name="Gilbert D.G."/>
            <person name="Choi J.-H."/>
            <person name="Mockaitis K."/>
            <person name="Colbourne J."/>
            <person name="Pfrender M."/>
        </authorList>
    </citation>
    <scope>NUCLEOTIDE SEQUENCE [LARGE SCALE GENOMIC DNA]</scope>
    <source>
        <strain evidence="1 2">Xinb3</strain>
        <tissue evidence="1">Complete organism</tissue>
    </source>
</reference>
<keyword evidence="2" id="KW-1185">Reference proteome</keyword>